<evidence type="ECO:0000256" key="9">
    <source>
        <dbReference type="ARBA" id="ARBA00023136"/>
    </source>
</evidence>
<evidence type="ECO:0000313" key="11">
    <source>
        <dbReference type="EMBL" id="SLM18211.1"/>
    </source>
</evidence>
<dbReference type="InterPro" id="IPR027417">
    <property type="entry name" value="P-loop_NTPase"/>
</dbReference>
<dbReference type="FunFam" id="3.40.50.300:FF:000127">
    <property type="entry name" value="Ribose import ATP-binding protein RbsA"/>
    <property type="match status" value="1"/>
</dbReference>
<keyword evidence="7 11" id="KW-0067">ATP-binding</keyword>
<dbReference type="CDD" id="cd03216">
    <property type="entry name" value="ABC_Carb_Monos_I"/>
    <property type="match status" value="1"/>
</dbReference>
<proteinExistence type="predicted"/>
<dbReference type="EMBL" id="FWDO01000004">
    <property type="protein sequence ID" value="SLM18211.1"/>
    <property type="molecule type" value="Genomic_DNA"/>
</dbReference>
<keyword evidence="6" id="KW-0547">Nucleotide-binding</keyword>
<comment type="subcellular location">
    <subcellularLocation>
        <location evidence="1">Cell membrane</location>
        <topology evidence="1">Peripheral membrane protein</topology>
    </subcellularLocation>
</comment>
<dbReference type="PROSITE" id="PS00211">
    <property type="entry name" value="ABC_TRANSPORTER_1"/>
    <property type="match status" value="1"/>
</dbReference>
<evidence type="ECO:0000256" key="5">
    <source>
        <dbReference type="ARBA" id="ARBA00022737"/>
    </source>
</evidence>
<evidence type="ECO:0000256" key="4">
    <source>
        <dbReference type="ARBA" id="ARBA00022597"/>
    </source>
</evidence>
<sequence length="502" mass="55659">MSNSSVLLEVKGVTKVYPGVRALDNVDFQVRRGEVHCLAGENGAGKSTLIEIIGGSYPKDSGSIQIEGKEVVFENPRHAQKCGIVVLHQELPILKDLSVAENIFLGRQPRNNFGFVDYREMNRQAKRWLDMIQANIDPRALLGRLPVSKQQLVSIAKAISLHAQVIIFDEPSAVLTTAELERLFQIISSFKSEGRGIVYISHRLEEIFEIGDRVTVLRNGKLIGSEPIAQLSRESLVKMLVGHDVSEEYIGSRQVSHNSEPSLVVCKLSRQGILTDINLRIARGEIFGIYGLVGSGRTELARAIIGADPIDSGDMFLDGKRIKNHSPQEAIQNGFCLIPEDRKNQGVLLEKSIADNIALPALPRLKSSFLVDAKKVSNYASEYMDKLKVVAPNARQYVKFLSGGNQQKVVLARWIGMKLDVFIFDEPTRGIDVGAKEEIRNLIRSIAEEDKIVIFISSEISEILSIADRIGVMHEGRLVTVVDRKNATREKLISYSMGAKEP</sequence>
<accession>A0A3P3XPJ0</accession>
<dbReference type="PANTHER" id="PTHR43790:SF3">
    <property type="entry name" value="D-ALLOSE IMPORT ATP-BINDING PROTEIN ALSA-RELATED"/>
    <property type="match status" value="1"/>
</dbReference>
<keyword evidence="3" id="KW-1003">Cell membrane</keyword>
<name>A0A3P3XPJ0_9SPIR</name>
<gene>
    <name evidence="11" type="primary">mglA</name>
    <name evidence="11" type="ORF">SPIRO4BDMA_40783</name>
</gene>
<dbReference type="InterPro" id="IPR050107">
    <property type="entry name" value="ABC_carbohydrate_import_ATPase"/>
</dbReference>
<evidence type="ECO:0000256" key="2">
    <source>
        <dbReference type="ARBA" id="ARBA00022448"/>
    </source>
</evidence>
<dbReference type="Pfam" id="PF00005">
    <property type="entry name" value="ABC_tran"/>
    <property type="match status" value="2"/>
</dbReference>
<dbReference type="GO" id="GO:0016887">
    <property type="term" value="F:ATP hydrolysis activity"/>
    <property type="evidence" value="ECO:0007669"/>
    <property type="project" value="InterPro"/>
</dbReference>
<keyword evidence="5" id="KW-0677">Repeat</keyword>
<dbReference type="CDD" id="cd03215">
    <property type="entry name" value="ABC_Carb_Monos_II"/>
    <property type="match status" value="1"/>
</dbReference>
<dbReference type="InterPro" id="IPR017871">
    <property type="entry name" value="ABC_transporter-like_CS"/>
</dbReference>
<evidence type="ECO:0000256" key="1">
    <source>
        <dbReference type="ARBA" id="ARBA00004202"/>
    </source>
</evidence>
<keyword evidence="4" id="KW-0762">Sugar transport</keyword>
<dbReference type="SUPFAM" id="SSF52540">
    <property type="entry name" value="P-loop containing nucleoside triphosphate hydrolases"/>
    <property type="match status" value="2"/>
</dbReference>
<protein>
    <submittedName>
        <fullName evidence="11">Fused methyl-galactoside transporter subunits of ABC superfamily: ATP-binding components</fullName>
    </submittedName>
</protein>
<dbReference type="InterPro" id="IPR003593">
    <property type="entry name" value="AAA+_ATPase"/>
</dbReference>
<dbReference type="AlphaFoldDB" id="A0A3P3XPJ0"/>
<dbReference type="GO" id="GO:0005524">
    <property type="term" value="F:ATP binding"/>
    <property type="evidence" value="ECO:0007669"/>
    <property type="project" value="UniProtKB-KW"/>
</dbReference>
<feature type="domain" description="ABC transporter" evidence="10">
    <location>
        <begin position="8"/>
        <end position="244"/>
    </location>
</feature>
<dbReference type="InterPro" id="IPR003439">
    <property type="entry name" value="ABC_transporter-like_ATP-bd"/>
</dbReference>
<keyword evidence="2" id="KW-0813">Transport</keyword>
<reference evidence="11" key="1">
    <citation type="submission" date="2017-02" db="EMBL/GenBank/DDBJ databases">
        <authorList>
            <person name="Regsiter A."/>
            <person name="William W."/>
        </authorList>
    </citation>
    <scope>NUCLEOTIDE SEQUENCE</scope>
    <source>
        <strain evidence="11">BdmA 4</strain>
    </source>
</reference>
<dbReference type="GO" id="GO:0005886">
    <property type="term" value="C:plasma membrane"/>
    <property type="evidence" value="ECO:0007669"/>
    <property type="project" value="UniProtKB-SubCell"/>
</dbReference>
<keyword evidence="8" id="KW-1278">Translocase</keyword>
<evidence type="ECO:0000256" key="7">
    <source>
        <dbReference type="ARBA" id="ARBA00022840"/>
    </source>
</evidence>
<dbReference type="SMART" id="SM00382">
    <property type="entry name" value="AAA"/>
    <property type="match status" value="2"/>
</dbReference>
<feature type="domain" description="ABC transporter" evidence="10">
    <location>
        <begin position="250"/>
        <end position="500"/>
    </location>
</feature>
<dbReference type="PANTHER" id="PTHR43790">
    <property type="entry name" value="CARBOHYDRATE TRANSPORT ATP-BINDING PROTEIN MG119-RELATED"/>
    <property type="match status" value="1"/>
</dbReference>
<evidence type="ECO:0000259" key="10">
    <source>
        <dbReference type="PROSITE" id="PS50893"/>
    </source>
</evidence>
<evidence type="ECO:0000256" key="8">
    <source>
        <dbReference type="ARBA" id="ARBA00022967"/>
    </source>
</evidence>
<evidence type="ECO:0000256" key="3">
    <source>
        <dbReference type="ARBA" id="ARBA00022475"/>
    </source>
</evidence>
<evidence type="ECO:0000256" key="6">
    <source>
        <dbReference type="ARBA" id="ARBA00022741"/>
    </source>
</evidence>
<dbReference type="Gene3D" id="3.40.50.300">
    <property type="entry name" value="P-loop containing nucleotide triphosphate hydrolases"/>
    <property type="match status" value="2"/>
</dbReference>
<organism evidence="11">
    <name type="scientific">uncultured spirochete</name>
    <dbReference type="NCBI Taxonomy" id="156406"/>
    <lineage>
        <taxon>Bacteria</taxon>
        <taxon>Pseudomonadati</taxon>
        <taxon>Spirochaetota</taxon>
        <taxon>Spirochaetia</taxon>
        <taxon>Spirochaetales</taxon>
        <taxon>environmental samples</taxon>
    </lineage>
</organism>
<dbReference type="PROSITE" id="PS50893">
    <property type="entry name" value="ABC_TRANSPORTER_2"/>
    <property type="match status" value="2"/>
</dbReference>
<keyword evidence="9" id="KW-0472">Membrane</keyword>